<protein>
    <recommendedName>
        <fullName evidence="3">adenosine deaminase</fullName>
        <ecNumber evidence="3">3.5.4.4</ecNumber>
    </recommendedName>
</protein>
<evidence type="ECO:0000256" key="3">
    <source>
        <dbReference type="ARBA" id="ARBA00012784"/>
    </source>
</evidence>
<accession>A0AAN9VQP6</accession>
<dbReference type="InterPro" id="IPR001365">
    <property type="entry name" value="A_deaminase_dom"/>
</dbReference>
<proteinExistence type="inferred from homology"/>
<feature type="domain" description="Adenosine deaminase" evidence="7">
    <location>
        <begin position="16"/>
        <end position="351"/>
    </location>
</feature>
<evidence type="ECO:0000256" key="1">
    <source>
        <dbReference type="ARBA" id="ARBA00001947"/>
    </source>
</evidence>
<keyword evidence="4" id="KW-0479">Metal-binding</keyword>
<evidence type="ECO:0000256" key="5">
    <source>
        <dbReference type="ARBA" id="ARBA00022801"/>
    </source>
</evidence>
<dbReference type="GO" id="GO:0043103">
    <property type="term" value="P:hypoxanthine salvage"/>
    <property type="evidence" value="ECO:0007669"/>
    <property type="project" value="TreeGrafter"/>
</dbReference>
<dbReference type="AlphaFoldDB" id="A0AAN9VQP6"/>
<name>A0AAN9VQP6_9ORTH</name>
<dbReference type="Pfam" id="PF00962">
    <property type="entry name" value="A_deaminase"/>
    <property type="match status" value="1"/>
</dbReference>
<evidence type="ECO:0000313" key="9">
    <source>
        <dbReference type="Proteomes" id="UP001378592"/>
    </source>
</evidence>
<dbReference type="GO" id="GO:0009897">
    <property type="term" value="C:external side of plasma membrane"/>
    <property type="evidence" value="ECO:0007669"/>
    <property type="project" value="TreeGrafter"/>
</dbReference>
<dbReference type="InterPro" id="IPR006330">
    <property type="entry name" value="Ado/ade_deaminase"/>
</dbReference>
<keyword evidence="9" id="KW-1185">Reference proteome</keyword>
<dbReference type="Proteomes" id="UP001378592">
    <property type="component" value="Unassembled WGS sequence"/>
</dbReference>
<dbReference type="GO" id="GO:0004000">
    <property type="term" value="F:adenosine deaminase activity"/>
    <property type="evidence" value="ECO:0007669"/>
    <property type="project" value="TreeGrafter"/>
</dbReference>
<evidence type="ECO:0000259" key="7">
    <source>
        <dbReference type="Pfam" id="PF00962"/>
    </source>
</evidence>
<dbReference type="GO" id="GO:0006154">
    <property type="term" value="P:adenosine catabolic process"/>
    <property type="evidence" value="ECO:0007669"/>
    <property type="project" value="TreeGrafter"/>
</dbReference>
<organism evidence="8 9">
    <name type="scientific">Gryllus longicercus</name>
    <dbReference type="NCBI Taxonomy" id="2509291"/>
    <lineage>
        <taxon>Eukaryota</taxon>
        <taxon>Metazoa</taxon>
        <taxon>Ecdysozoa</taxon>
        <taxon>Arthropoda</taxon>
        <taxon>Hexapoda</taxon>
        <taxon>Insecta</taxon>
        <taxon>Pterygota</taxon>
        <taxon>Neoptera</taxon>
        <taxon>Polyneoptera</taxon>
        <taxon>Orthoptera</taxon>
        <taxon>Ensifera</taxon>
        <taxon>Gryllidea</taxon>
        <taxon>Grylloidea</taxon>
        <taxon>Gryllidae</taxon>
        <taxon>Gryllinae</taxon>
        <taxon>Gryllus</taxon>
    </lineage>
</organism>
<evidence type="ECO:0000256" key="2">
    <source>
        <dbReference type="ARBA" id="ARBA00006676"/>
    </source>
</evidence>
<dbReference type="PANTHER" id="PTHR11409:SF43">
    <property type="entry name" value="ADENOSINE DEAMINASE"/>
    <property type="match status" value="1"/>
</dbReference>
<sequence>MFPGRRTLAPAPRTRIELHAHLDGCVRHETIWELMRSKKMKMPGDGTFHALQEALVVRDPVDLAHFLEPFNIFSRAIAGDLSAVERVAYEFCEDKAHQGVLYVEARYTPHMWLKTKDCRGMINELSDVVRAVNRGFARAEASEGIKARSILCVLNGMGIAADILSLCDRFRDDGVVGIDMAAPSNMRTKDYEEVPLTPEELQAFQTAARLGIHRTVHAGEAGGPVMVQRAVDDYLAERIGHGYHVVKDNSVYKMCQERDIHFECCPWSSLLTGSVNPGISKHPIARFAEDEVNFSLNTDDTTITGMTLQNDYDLAGSWGLTEAHVIRANINALRCSFLPQKDKDALMSRLLDSLGVIPERKAK</sequence>
<keyword evidence="6" id="KW-0862">Zinc</keyword>
<dbReference type="NCBIfam" id="TIGR01430">
    <property type="entry name" value="aden_deam"/>
    <property type="match status" value="1"/>
</dbReference>
<dbReference type="GO" id="GO:0005829">
    <property type="term" value="C:cytosol"/>
    <property type="evidence" value="ECO:0007669"/>
    <property type="project" value="TreeGrafter"/>
</dbReference>
<dbReference type="EC" id="3.5.4.4" evidence="3"/>
<dbReference type="InterPro" id="IPR032466">
    <property type="entry name" value="Metal_Hydrolase"/>
</dbReference>
<dbReference type="PANTHER" id="PTHR11409">
    <property type="entry name" value="ADENOSINE DEAMINASE"/>
    <property type="match status" value="1"/>
</dbReference>
<dbReference type="Gene3D" id="3.20.20.140">
    <property type="entry name" value="Metal-dependent hydrolases"/>
    <property type="match status" value="1"/>
</dbReference>
<evidence type="ECO:0000256" key="4">
    <source>
        <dbReference type="ARBA" id="ARBA00022723"/>
    </source>
</evidence>
<reference evidence="8 9" key="1">
    <citation type="submission" date="2024-03" db="EMBL/GenBank/DDBJ databases">
        <title>The genome assembly and annotation of the cricket Gryllus longicercus Weissman &amp; Gray.</title>
        <authorList>
            <person name="Szrajer S."/>
            <person name="Gray D."/>
            <person name="Ylla G."/>
        </authorList>
    </citation>
    <scope>NUCLEOTIDE SEQUENCE [LARGE SCALE GENOMIC DNA]</scope>
    <source>
        <strain evidence="8">DAG 2021-001</strain>
        <tissue evidence="8">Whole body minus gut</tissue>
    </source>
</reference>
<dbReference type="SUPFAM" id="SSF51556">
    <property type="entry name" value="Metallo-dependent hydrolases"/>
    <property type="match status" value="1"/>
</dbReference>
<dbReference type="GO" id="GO:0046103">
    <property type="term" value="P:inosine biosynthetic process"/>
    <property type="evidence" value="ECO:0007669"/>
    <property type="project" value="TreeGrafter"/>
</dbReference>
<dbReference type="EMBL" id="JAZDUA010000149">
    <property type="protein sequence ID" value="KAK7866375.1"/>
    <property type="molecule type" value="Genomic_DNA"/>
</dbReference>
<dbReference type="GO" id="GO:0046872">
    <property type="term" value="F:metal ion binding"/>
    <property type="evidence" value="ECO:0007669"/>
    <property type="project" value="UniProtKB-KW"/>
</dbReference>
<evidence type="ECO:0000256" key="6">
    <source>
        <dbReference type="ARBA" id="ARBA00022833"/>
    </source>
</evidence>
<comment type="caution">
    <text evidence="8">The sequence shown here is derived from an EMBL/GenBank/DDBJ whole genome shotgun (WGS) entry which is preliminary data.</text>
</comment>
<keyword evidence="5" id="KW-0378">Hydrolase</keyword>
<gene>
    <name evidence="8" type="ORF">R5R35_003297</name>
</gene>
<dbReference type="GO" id="GO:0060169">
    <property type="term" value="P:negative regulation of adenosine receptor signaling pathway"/>
    <property type="evidence" value="ECO:0007669"/>
    <property type="project" value="TreeGrafter"/>
</dbReference>
<comment type="similarity">
    <text evidence="2">Belongs to the metallo-dependent hydrolases superfamily. Adenosine and AMP deaminases family.</text>
</comment>
<comment type="cofactor">
    <cofactor evidence="1">
        <name>Zn(2+)</name>
        <dbReference type="ChEBI" id="CHEBI:29105"/>
    </cofactor>
</comment>
<evidence type="ECO:0000313" key="8">
    <source>
        <dbReference type="EMBL" id="KAK7866375.1"/>
    </source>
</evidence>